<dbReference type="EMBL" id="BAAAFE010000010">
    <property type="protein sequence ID" value="GAA0866858.1"/>
    <property type="molecule type" value="Genomic_DNA"/>
</dbReference>
<keyword evidence="2" id="KW-1185">Reference proteome</keyword>
<dbReference type="Proteomes" id="UP001500738">
    <property type="component" value="Unassembled WGS sequence"/>
</dbReference>
<accession>A0ABN1MBX9</accession>
<sequence>MIDDRCRRRIEAAKHLAAQTDSEGERNAALAAVERMEANQPTKAIVRRKELLDHQRRAWLCLASGGGRLSKSENSFLHNIRERRTTPTTAQSEWLHLIEVRIQWEKSL</sequence>
<name>A0ABN1MBX9_9SPHN</name>
<evidence type="ECO:0000313" key="2">
    <source>
        <dbReference type="Proteomes" id="UP001500738"/>
    </source>
</evidence>
<protein>
    <recommendedName>
        <fullName evidence="3">Lysozyme inhibitor LprI N-terminal domain-containing protein</fullName>
    </recommendedName>
</protein>
<evidence type="ECO:0008006" key="3">
    <source>
        <dbReference type="Google" id="ProtNLM"/>
    </source>
</evidence>
<organism evidence="1 2">
    <name type="scientific">Sphingopyxis soli</name>
    <dbReference type="NCBI Taxonomy" id="592051"/>
    <lineage>
        <taxon>Bacteria</taxon>
        <taxon>Pseudomonadati</taxon>
        <taxon>Pseudomonadota</taxon>
        <taxon>Alphaproteobacteria</taxon>
        <taxon>Sphingomonadales</taxon>
        <taxon>Sphingomonadaceae</taxon>
        <taxon>Sphingopyxis</taxon>
    </lineage>
</organism>
<reference evidence="1 2" key="1">
    <citation type="journal article" date="2019" name="Int. J. Syst. Evol. Microbiol.">
        <title>The Global Catalogue of Microorganisms (GCM) 10K type strain sequencing project: providing services to taxonomists for standard genome sequencing and annotation.</title>
        <authorList>
            <consortium name="The Broad Institute Genomics Platform"/>
            <consortium name="The Broad Institute Genome Sequencing Center for Infectious Disease"/>
            <person name="Wu L."/>
            <person name="Ma J."/>
        </authorList>
    </citation>
    <scope>NUCLEOTIDE SEQUENCE [LARGE SCALE GENOMIC DNA]</scope>
    <source>
        <strain evidence="1 2">JCM 15910</strain>
    </source>
</reference>
<dbReference type="RefSeq" id="WP_215350734.1">
    <property type="nucleotide sequence ID" value="NZ_BAAAFE010000010.1"/>
</dbReference>
<evidence type="ECO:0000313" key="1">
    <source>
        <dbReference type="EMBL" id="GAA0866858.1"/>
    </source>
</evidence>
<proteinExistence type="predicted"/>
<comment type="caution">
    <text evidence="1">The sequence shown here is derived from an EMBL/GenBank/DDBJ whole genome shotgun (WGS) entry which is preliminary data.</text>
</comment>
<gene>
    <name evidence="1" type="ORF">GCM10009115_32320</name>
</gene>